<sequence length="233" mass="27509">IEKNEIKPWLKSRWCIGKMTSDFIWHMEDVLTLYEQPYDPLNPVICFDERPCQLIDDVITPIAMKPGTPKKEHYEYARNGTCCVFMAFEPLAGKRIVCVRKRRTKVDYAQFMSDLVKHYPDADSIRLVQDNLNTHTAASFYDAFPADEAFNLAKKFEYHYTPKKGSWLNMAEIELSALSKQCLDRRIGDINELSKEIDAWQRERNDIKATVRWKFNKSDAREKLKRHYFKLQN</sequence>
<evidence type="ECO:0000313" key="3">
    <source>
        <dbReference type="EMBL" id="MDF0594051.1"/>
    </source>
</evidence>
<keyword evidence="4" id="KW-1185">Reference proteome</keyword>
<dbReference type="NCBIfam" id="NF033545">
    <property type="entry name" value="transpos_IS630"/>
    <property type="match status" value="1"/>
</dbReference>
<feature type="coiled-coil region" evidence="1">
    <location>
        <begin position="183"/>
        <end position="210"/>
    </location>
</feature>
<keyword evidence="1" id="KW-0175">Coiled coil</keyword>
<feature type="non-terminal residue" evidence="3">
    <location>
        <position position="1"/>
    </location>
</feature>
<reference evidence="3 4" key="1">
    <citation type="submission" date="2023-03" db="EMBL/GenBank/DDBJ databases">
        <title>Whole genome sequencing of Methanotrichaceae archaeon M04Ac.</title>
        <authorList>
            <person name="Khomyakova M.A."/>
            <person name="Merkel A.Y."/>
            <person name="Slobodkin A.I."/>
        </authorList>
    </citation>
    <scope>NUCLEOTIDE SEQUENCE [LARGE SCALE GENOMIC DNA]</scope>
    <source>
        <strain evidence="3 4">M04Ac</strain>
    </source>
</reference>
<evidence type="ECO:0000256" key="1">
    <source>
        <dbReference type="SAM" id="Coils"/>
    </source>
</evidence>
<gene>
    <name evidence="3" type="ORF">P0O24_10715</name>
</gene>
<name>A0ABT5XHD7_9EURY</name>
<dbReference type="InterPro" id="IPR038717">
    <property type="entry name" value="Tc1-like_DDE_dom"/>
</dbReference>
<dbReference type="Proteomes" id="UP001215956">
    <property type="component" value="Unassembled WGS sequence"/>
</dbReference>
<comment type="caution">
    <text evidence="3">The sequence shown here is derived from an EMBL/GenBank/DDBJ whole genome shotgun (WGS) entry which is preliminary data.</text>
</comment>
<accession>A0ABT5XHD7</accession>
<feature type="domain" description="Tc1-like transposase DDE" evidence="2">
    <location>
        <begin position="43"/>
        <end position="193"/>
    </location>
</feature>
<evidence type="ECO:0000259" key="2">
    <source>
        <dbReference type="Pfam" id="PF13358"/>
    </source>
</evidence>
<dbReference type="EMBL" id="JARFPL010000042">
    <property type="protein sequence ID" value="MDF0594051.1"/>
    <property type="molecule type" value="Genomic_DNA"/>
</dbReference>
<protein>
    <submittedName>
        <fullName evidence="3">IS630 family transposase</fullName>
    </submittedName>
</protein>
<dbReference type="RefSeq" id="WP_316969749.1">
    <property type="nucleotide sequence ID" value="NZ_JARFPL010000042.1"/>
</dbReference>
<dbReference type="InterPro" id="IPR047655">
    <property type="entry name" value="Transpos_IS630-like"/>
</dbReference>
<dbReference type="Pfam" id="PF13358">
    <property type="entry name" value="DDE_3"/>
    <property type="match status" value="1"/>
</dbReference>
<organism evidence="3 4">
    <name type="scientific">Candidatus Methanocrinis alkalitolerans</name>
    <dbReference type="NCBI Taxonomy" id="3033395"/>
    <lineage>
        <taxon>Archaea</taxon>
        <taxon>Methanobacteriati</taxon>
        <taxon>Methanobacteriota</taxon>
        <taxon>Stenosarchaea group</taxon>
        <taxon>Methanomicrobia</taxon>
        <taxon>Methanotrichales</taxon>
        <taxon>Methanotrichaceae</taxon>
        <taxon>Methanocrinis</taxon>
    </lineage>
</organism>
<evidence type="ECO:0000313" key="4">
    <source>
        <dbReference type="Proteomes" id="UP001215956"/>
    </source>
</evidence>
<proteinExistence type="predicted"/>